<comment type="caution">
    <text evidence="1">The sequence shown here is derived from an EMBL/GenBank/DDBJ whole genome shotgun (WGS) entry which is preliminary data.</text>
</comment>
<evidence type="ECO:0000313" key="2">
    <source>
        <dbReference type="Proteomes" id="UP000287651"/>
    </source>
</evidence>
<dbReference type="AlphaFoldDB" id="A0A427AN46"/>
<protein>
    <submittedName>
        <fullName evidence="1">Uncharacterized protein</fullName>
    </submittedName>
</protein>
<dbReference type="EMBL" id="AMZH03001875">
    <property type="protein sequence ID" value="RRT77645.1"/>
    <property type="molecule type" value="Genomic_DNA"/>
</dbReference>
<organism evidence="1 2">
    <name type="scientific">Ensete ventricosum</name>
    <name type="common">Abyssinian banana</name>
    <name type="synonym">Musa ensete</name>
    <dbReference type="NCBI Taxonomy" id="4639"/>
    <lineage>
        <taxon>Eukaryota</taxon>
        <taxon>Viridiplantae</taxon>
        <taxon>Streptophyta</taxon>
        <taxon>Embryophyta</taxon>
        <taxon>Tracheophyta</taxon>
        <taxon>Spermatophyta</taxon>
        <taxon>Magnoliopsida</taxon>
        <taxon>Liliopsida</taxon>
        <taxon>Zingiberales</taxon>
        <taxon>Musaceae</taxon>
        <taxon>Ensete</taxon>
    </lineage>
</organism>
<dbReference type="Proteomes" id="UP000287651">
    <property type="component" value="Unassembled WGS sequence"/>
</dbReference>
<evidence type="ECO:0000313" key="1">
    <source>
        <dbReference type="EMBL" id="RRT77645.1"/>
    </source>
</evidence>
<feature type="non-terminal residue" evidence="1">
    <location>
        <position position="1"/>
    </location>
</feature>
<sequence>ARKGVLWSPSPSLFLDREDDTYSKREMGKSSSSCFKIMGCGGRDTVDDDDLAPEEVISGWLLRIICWFWLMTAVLPACLDSGSWPSRHGLFVRMRIRVGVDEADGLYLDDLTALGGCSLSYESESFQVDLRWMFLTTALKSIYGAPELCQLTPTVGMESVLEYC</sequence>
<reference evidence="1 2" key="1">
    <citation type="journal article" date="2014" name="Agronomy (Basel)">
        <title>A Draft Genome Sequence for Ensete ventricosum, the Drought-Tolerant Tree Against Hunger.</title>
        <authorList>
            <person name="Harrison J."/>
            <person name="Moore K.A."/>
            <person name="Paszkiewicz K."/>
            <person name="Jones T."/>
            <person name="Grant M."/>
            <person name="Ambacheew D."/>
            <person name="Muzemil S."/>
            <person name="Studholme D.J."/>
        </authorList>
    </citation>
    <scope>NUCLEOTIDE SEQUENCE [LARGE SCALE GENOMIC DNA]</scope>
</reference>
<gene>
    <name evidence="1" type="ORF">B296_00022723</name>
</gene>
<accession>A0A427AN46</accession>
<name>A0A427AN46_ENSVE</name>
<proteinExistence type="predicted"/>